<reference evidence="2" key="1">
    <citation type="submission" date="2023-08" db="EMBL/GenBank/DDBJ databases">
        <title>Genomic characterization of the C. tuberculostearicum species complex, a ubiquitous member of the human skin microbiome.</title>
        <authorList>
            <person name="Ahmed N."/>
            <person name="Deming C."/>
            <person name="Conlan S."/>
            <person name="Segre J."/>
        </authorList>
    </citation>
    <scope>NUCLEOTIDE SEQUENCE</scope>
    <source>
        <strain evidence="2">CTNIH22</strain>
    </source>
</reference>
<dbReference type="RefSeq" id="WP_316993834.1">
    <property type="nucleotide sequence ID" value="NZ_JAVBIB010000021.1"/>
</dbReference>
<comment type="caution">
    <text evidence="2">The sequence shown here is derived from an EMBL/GenBank/DDBJ whole genome shotgun (WGS) entry which is preliminary data.</text>
</comment>
<protein>
    <submittedName>
        <fullName evidence="2">Uncharacterized protein</fullName>
    </submittedName>
</protein>
<proteinExistence type="predicted"/>
<gene>
    <name evidence="2" type="ORF">RAE03_10930</name>
</gene>
<sequence length="179" mass="19930">MFAANAYTLLGDTLNECARSGLFGNKETNPDAFHDRRKTTAEFFTHSASRVFTGLFKNQTHENDDITVPDFLNRDELDAIATRLHVCAHQWIATIQPETTTPQGPQERNNLDSVLARFPNDKEDLAPGAQESFDFLASLELDGETPTGYQAVDSADDNRFENEAPELEAEHVGNQDAEL</sequence>
<evidence type="ECO:0000313" key="3">
    <source>
        <dbReference type="Proteomes" id="UP001185706"/>
    </source>
</evidence>
<dbReference type="EMBL" id="JAVBIB010000021">
    <property type="protein sequence ID" value="MDV2420276.1"/>
    <property type="molecule type" value="Genomic_DNA"/>
</dbReference>
<dbReference type="Proteomes" id="UP001185706">
    <property type="component" value="Unassembled WGS sequence"/>
</dbReference>
<dbReference type="AlphaFoldDB" id="A0AAE4SYD2"/>
<feature type="region of interest" description="Disordered" evidence="1">
    <location>
        <begin position="144"/>
        <end position="179"/>
    </location>
</feature>
<organism evidence="2 3">
    <name type="scientific">Corynebacterium tuberculostearicum</name>
    <dbReference type="NCBI Taxonomy" id="38304"/>
    <lineage>
        <taxon>Bacteria</taxon>
        <taxon>Bacillati</taxon>
        <taxon>Actinomycetota</taxon>
        <taxon>Actinomycetes</taxon>
        <taxon>Mycobacteriales</taxon>
        <taxon>Corynebacteriaceae</taxon>
        <taxon>Corynebacterium</taxon>
    </lineage>
</organism>
<name>A0AAE4SYD2_9CORY</name>
<evidence type="ECO:0000313" key="2">
    <source>
        <dbReference type="EMBL" id="MDV2420276.1"/>
    </source>
</evidence>
<accession>A0AAE4SYD2</accession>
<evidence type="ECO:0000256" key="1">
    <source>
        <dbReference type="SAM" id="MobiDB-lite"/>
    </source>
</evidence>
<feature type="compositionally biased region" description="Basic and acidic residues" evidence="1">
    <location>
        <begin position="156"/>
        <end position="173"/>
    </location>
</feature>